<evidence type="ECO:0000256" key="1">
    <source>
        <dbReference type="SAM" id="Phobius"/>
    </source>
</evidence>
<dbReference type="Gene3D" id="1.10.167.10">
    <property type="entry name" value="Regulator of G-protein Signalling 4, domain 2"/>
    <property type="match status" value="1"/>
</dbReference>
<feature type="non-terminal residue" evidence="3">
    <location>
        <position position="138"/>
    </location>
</feature>
<keyword evidence="1" id="KW-0812">Transmembrane</keyword>
<dbReference type="InterPro" id="IPR044926">
    <property type="entry name" value="RGS_subdomain_2"/>
</dbReference>
<reference evidence="3" key="1">
    <citation type="submission" date="2015-04" db="EMBL/GenBank/DDBJ databases">
        <title>The genome sequence of the plant pathogenic Rhizarian Plasmodiophora brassicae reveals insights in its biotrophic life cycle and the origin of chitin synthesis.</title>
        <authorList>
            <person name="Schwelm A."/>
            <person name="Fogelqvist J."/>
            <person name="Knaust A."/>
            <person name="Julke S."/>
            <person name="Lilja T."/>
            <person name="Dhandapani V."/>
            <person name="Bonilla-Rosso G."/>
            <person name="Karlsson M."/>
            <person name="Shevchenko A."/>
            <person name="Choi S.R."/>
            <person name="Kim H.G."/>
            <person name="Park J.Y."/>
            <person name="Lim Y.P."/>
            <person name="Ludwig-Muller J."/>
            <person name="Dixelius C."/>
        </authorList>
    </citation>
    <scope>NUCLEOTIDE SEQUENCE</scope>
    <source>
        <tissue evidence="3">Potato root galls</tissue>
    </source>
</reference>
<feature type="transmembrane region" description="Helical" evidence="1">
    <location>
        <begin position="24"/>
        <end position="47"/>
    </location>
</feature>
<proteinExistence type="predicted"/>
<organism evidence="3">
    <name type="scientific">Spongospora subterranea</name>
    <dbReference type="NCBI Taxonomy" id="70186"/>
    <lineage>
        <taxon>Eukaryota</taxon>
        <taxon>Sar</taxon>
        <taxon>Rhizaria</taxon>
        <taxon>Endomyxa</taxon>
        <taxon>Phytomyxea</taxon>
        <taxon>Plasmodiophorida</taxon>
        <taxon>Plasmodiophoridae</taxon>
        <taxon>Spongospora</taxon>
    </lineage>
</organism>
<accession>A0A0H5QK38</accession>
<dbReference type="PANTHER" id="PTHR10845">
    <property type="entry name" value="REGULATOR OF G PROTEIN SIGNALING"/>
    <property type="match status" value="1"/>
</dbReference>
<dbReference type="InterPro" id="IPR036305">
    <property type="entry name" value="RGS_sf"/>
</dbReference>
<feature type="non-terminal residue" evidence="3">
    <location>
        <position position="1"/>
    </location>
</feature>
<dbReference type="AlphaFoldDB" id="A0A0H5QK38"/>
<dbReference type="PANTHER" id="PTHR10845:SF192">
    <property type="entry name" value="DOUBLE HIT, ISOFORM B"/>
    <property type="match status" value="1"/>
</dbReference>
<dbReference type="SUPFAM" id="SSF48097">
    <property type="entry name" value="Regulator of G-protein signaling, RGS"/>
    <property type="match status" value="1"/>
</dbReference>
<feature type="domain" description="RGS" evidence="2">
    <location>
        <begin position="14"/>
        <end position="138"/>
    </location>
</feature>
<protein>
    <recommendedName>
        <fullName evidence="2">RGS domain-containing protein</fullName>
    </recommendedName>
</protein>
<evidence type="ECO:0000313" key="3">
    <source>
        <dbReference type="EMBL" id="CRZ02480.1"/>
    </source>
</evidence>
<evidence type="ECO:0000259" key="2">
    <source>
        <dbReference type="PROSITE" id="PS50132"/>
    </source>
</evidence>
<sequence>YTEFGPGRILTKITLDSVLDREEAIAPLATFLASEFCIENLYFLLAVRTMKMRFQRRQSSWMRRSSALASSSMLPPSSKVQASLIQFSQDICNTYILESAPLEINISAATRMDIKWQFETLDAETFDVNVFDAAVHEI</sequence>
<keyword evidence="1" id="KW-1133">Transmembrane helix</keyword>
<dbReference type="InterPro" id="IPR016137">
    <property type="entry name" value="RGS"/>
</dbReference>
<keyword evidence="1" id="KW-0472">Membrane</keyword>
<dbReference type="PROSITE" id="PS50132">
    <property type="entry name" value="RGS"/>
    <property type="match status" value="1"/>
</dbReference>
<dbReference type="Pfam" id="PF00615">
    <property type="entry name" value="RGS"/>
    <property type="match status" value="1"/>
</dbReference>
<name>A0A0H5QK38_9EUKA</name>
<dbReference type="EMBL" id="HACM01002038">
    <property type="protein sequence ID" value="CRZ02480.1"/>
    <property type="molecule type" value="Transcribed_RNA"/>
</dbReference>